<evidence type="ECO:0000259" key="4">
    <source>
        <dbReference type="Pfam" id="PF25944"/>
    </source>
</evidence>
<reference evidence="6 7" key="1">
    <citation type="submission" date="2020-02" db="EMBL/GenBank/DDBJ databases">
        <authorList>
            <person name="Dziuba M."/>
            <person name="Kuznetsov B."/>
            <person name="Mardanov A."/>
            <person name="Ravin N."/>
            <person name="Grouzdev D."/>
        </authorList>
    </citation>
    <scope>NUCLEOTIDE SEQUENCE [LARGE SCALE GENOMIC DNA]</scope>
    <source>
        <strain evidence="6 7">SpK</strain>
    </source>
</reference>
<name>A0A7C9QTJ7_9PROT</name>
<dbReference type="GO" id="GO:0022857">
    <property type="term" value="F:transmembrane transporter activity"/>
    <property type="evidence" value="ECO:0007669"/>
    <property type="project" value="InterPro"/>
</dbReference>
<dbReference type="AlphaFoldDB" id="A0A7C9QTJ7"/>
<evidence type="ECO:0000313" key="7">
    <source>
        <dbReference type="Proteomes" id="UP000480684"/>
    </source>
</evidence>
<evidence type="ECO:0000259" key="5">
    <source>
        <dbReference type="Pfam" id="PF25967"/>
    </source>
</evidence>
<dbReference type="GO" id="GO:0030313">
    <property type="term" value="C:cell envelope"/>
    <property type="evidence" value="ECO:0007669"/>
    <property type="project" value="UniProtKB-SubCell"/>
</dbReference>
<dbReference type="Pfam" id="PF25944">
    <property type="entry name" value="Beta-barrel_RND"/>
    <property type="match status" value="1"/>
</dbReference>
<dbReference type="InterPro" id="IPR058627">
    <property type="entry name" value="MdtA-like_C"/>
</dbReference>
<dbReference type="EMBL" id="JAAIYP010000034">
    <property type="protein sequence ID" value="NFV79759.1"/>
    <property type="molecule type" value="Genomic_DNA"/>
</dbReference>
<dbReference type="RefSeq" id="WP_163676770.1">
    <property type="nucleotide sequence ID" value="NZ_JAAIYP010000034.1"/>
</dbReference>
<keyword evidence="7" id="KW-1185">Reference proteome</keyword>
<feature type="domain" description="Multidrug resistance protein MdtA-like C-terminal permuted SH3" evidence="5">
    <location>
        <begin position="317"/>
        <end position="376"/>
    </location>
</feature>
<gene>
    <name evidence="6" type="ORF">G4223_06510</name>
</gene>
<evidence type="ECO:0000256" key="2">
    <source>
        <dbReference type="ARBA" id="ARBA00009477"/>
    </source>
</evidence>
<dbReference type="NCBIfam" id="TIGR01730">
    <property type="entry name" value="RND_mfp"/>
    <property type="match status" value="1"/>
</dbReference>
<dbReference type="Pfam" id="PF25967">
    <property type="entry name" value="RND-MFP_C"/>
    <property type="match status" value="1"/>
</dbReference>
<evidence type="ECO:0000256" key="1">
    <source>
        <dbReference type="ARBA" id="ARBA00004196"/>
    </source>
</evidence>
<accession>A0A7C9QTJ7</accession>
<evidence type="ECO:0000259" key="3">
    <source>
        <dbReference type="Pfam" id="PF25917"/>
    </source>
</evidence>
<dbReference type="InterPro" id="IPR006143">
    <property type="entry name" value="RND_pump_MFP"/>
</dbReference>
<dbReference type="PANTHER" id="PTHR30158:SF24">
    <property type="entry name" value="HLYD FAMILY SECRETION PROTEIN"/>
    <property type="match status" value="1"/>
</dbReference>
<comment type="subcellular location">
    <subcellularLocation>
        <location evidence="1">Cell envelope</location>
    </subcellularLocation>
</comment>
<feature type="domain" description="Multidrug resistance protein MdtA-like barrel-sandwich hybrid" evidence="3">
    <location>
        <begin position="76"/>
        <end position="211"/>
    </location>
</feature>
<evidence type="ECO:0000313" key="6">
    <source>
        <dbReference type="EMBL" id="NFV79759.1"/>
    </source>
</evidence>
<sequence>MAQDTRKFPVSLLVLAAVVALGIGAGIYSFKSGGKSAPTAQGGPQGGPPVTVAQPLKRQVTEWSEFTGQFTPIDYVELRARVGGYLTEIHFTDGQMVNKGDLLFVIDPRPYEIALVSARSKVTQAVASKDYASRQLNRAGELQKRDFLAQSLLDQREAESRTAGAGQTAAQAAVREAELNLEFTRITSPITGRISARNISIGNLVSAGSASGSGTLLTTIVSQDPLYFSFDLSEADFLAFQNTHGRVSGADLAVPVSLRLMDESGWPHQGNLTFIDNQVDANSGTIRARVTLNNPDGRVVPGSFGRVRLPASAPYEALMLPDSAIMTDQSRKIVMTVTADGTVAPRPVVLGTLSDGLRAIRSGLTGDEQIIINGLMRARPGAKVTPVPGQIEAPAAPAGK</sequence>
<dbReference type="Gene3D" id="1.10.287.470">
    <property type="entry name" value="Helix hairpin bin"/>
    <property type="match status" value="1"/>
</dbReference>
<dbReference type="GO" id="GO:0005886">
    <property type="term" value="C:plasma membrane"/>
    <property type="evidence" value="ECO:0007669"/>
    <property type="project" value="TreeGrafter"/>
</dbReference>
<comment type="similarity">
    <text evidence="2">Belongs to the membrane fusion protein (MFP) (TC 8.A.1) family.</text>
</comment>
<dbReference type="InterPro" id="IPR058625">
    <property type="entry name" value="MdtA-like_BSH"/>
</dbReference>
<dbReference type="Gene3D" id="2.40.50.100">
    <property type="match status" value="1"/>
</dbReference>
<protein>
    <submittedName>
        <fullName evidence="6">Efflux RND transporter periplasmic adaptor subunit</fullName>
    </submittedName>
</protein>
<dbReference type="InterPro" id="IPR058626">
    <property type="entry name" value="MdtA-like_b-barrel"/>
</dbReference>
<dbReference type="Gene3D" id="2.40.30.170">
    <property type="match status" value="1"/>
</dbReference>
<proteinExistence type="inferred from homology"/>
<dbReference type="GO" id="GO:0046677">
    <property type="term" value="P:response to antibiotic"/>
    <property type="evidence" value="ECO:0007669"/>
    <property type="project" value="TreeGrafter"/>
</dbReference>
<dbReference type="Gene3D" id="2.40.420.20">
    <property type="match status" value="1"/>
</dbReference>
<dbReference type="Proteomes" id="UP000480684">
    <property type="component" value="Unassembled WGS sequence"/>
</dbReference>
<dbReference type="SUPFAM" id="SSF111369">
    <property type="entry name" value="HlyD-like secretion proteins"/>
    <property type="match status" value="1"/>
</dbReference>
<organism evidence="6 7">
    <name type="scientific">Magnetospirillum aberrantis SpK</name>
    <dbReference type="NCBI Taxonomy" id="908842"/>
    <lineage>
        <taxon>Bacteria</taxon>
        <taxon>Pseudomonadati</taxon>
        <taxon>Pseudomonadota</taxon>
        <taxon>Alphaproteobacteria</taxon>
        <taxon>Rhodospirillales</taxon>
        <taxon>Rhodospirillaceae</taxon>
        <taxon>Magnetospirillum</taxon>
    </lineage>
</organism>
<dbReference type="PANTHER" id="PTHR30158">
    <property type="entry name" value="ACRA/E-RELATED COMPONENT OF DRUG EFFLUX TRANSPORTER"/>
    <property type="match status" value="1"/>
</dbReference>
<comment type="caution">
    <text evidence="6">The sequence shown here is derived from an EMBL/GenBank/DDBJ whole genome shotgun (WGS) entry which is preliminary data.</text>
</comment>
<dbReference type="Pfam" id="PF25917">
    <property type="entry name" value="BSH_RND"/>
    <property type="match status" value="1"/>
</dbReference>
<feature type="domain" description="Multidrug resistance protein MdtA-like beta-barrel" evidence="4">
    <location>
        <begin position="225"/>
        <end position="309"/>
    </location>
</feature>